<reference evidence="13" key="1">
    <citation type="submission" date="2020-07" db="EMBL/GenBank/DDBJ databases">
        <title>Huge and variable diversity of episymbiotic CPR bacteria and DPANN archaea in groundwater ecosystems.</title>
        <authorList>
            <person name="He C.Y."/>
            <person name="Keren R."/>
            <person name="Whittaker M."/>
            <person name="Farag I.F."/>
            <person name="Doudna J."/>
            <person name="Cate J.H.D."/>
            <person name="Banfield J.F."/>
        </authorList>
    </citation>
    <scope>NUCLEOTIDE SEQUENCE</scope>
    <source>
        <strain evidence="13">NC_groundwater_1664_Pr3_B-0.1um_52_9</strain>
    </source>
</reference>
<keyword evidence="7" id="KW-0443">Lipid metabolism</keyword>
<evidence type="ECO:0000313" key="13">
    <source>
        <dbReference type="EMBL" id="MBI5252260.1"/>
    </source>
</evidence>
<evidence type="ECO:0000256" key="5">
    <source>
        <dbReference type="ARBA" id="ARBA00023002"/>
    </source>
</evidence>
<evidence type="ECO:0000256" key="2">
    <source>
        <dbReference type="ARBA" id="ARBA00007005"/>
    </source>
</evidence>
<dbReference type="GO" id="GO:0006635">
    <property type="term" value="P:fatty acid beta-oxidation"/>
    <property type="evidence" value="ECO:0007669"/>
    <property type="project" value="TreeGrafter"/>
</dbReference>
<evidence type="ECO:0000256" key="9">
    <source>
        <dbReference type="ARBA" id="ARBA00023268"/>
    </source>
</evidence>
<keyword evidence="8" id="KW-0456">Lyase</keyword>
<dbReference type="InterPro" id="IPR050136">
    <property type="entry name" value="FA_oxidation_alpha_subunit"/>
</dbReference>
<dbReference type="InterPro" id="IPR001753">
    <property type="entry name" value="Enoyl-CoA_hydra/iso"/>
</dbReference>
<evidence type="ECO:0000256" key="7">
    <source>
        <dbReference type="ARBA" id="ARBA00023098"/>
    </source>
</evidence>
<evidence type="ECO:0000256" key="1">
    <source>
        <dbReference type="ARBA" id="ARBA00005005"/>
    </source>
</evidence>
<evidence type="ECO:0000256" key="6">
    <source>
        <dbReference type="ARBA" id="ARBA00023027"/>
    </source>
</evidence>
<dbReference type="GO" id="GO:0016509">
    <property type="term" value="F:long-chain (3S)-3-hydroxyacyl-CoA dehydrogenase (NAD+) activity"/>
    <property type="evidence" value="ECO:0007669"/>
    <property type="project" value="TreeGrafter"/>
</dbReference>
<dbReference type="Gene3D" id="1.10.1040.50">
    <property type="match status" value="1"/>
</dbReference>
<organism evidence="13 14">
    <name type="scientific">Desulfomonile tiedjei</name>
    <dbReference type="NCBI Taxonomy" id="2358"/>
    <lineage>
        <taxon>Bacteria</taxon>
        <taxon>Pseudomonadati</taxon>
        <taxon>Thermodesulfobacteriota</taxon>
        <taxon>Desulfomonilia</taxon>
        <taxon>Desulfomonilales</taxon>
        <taxon>Desulfomonilaceae</taxon>
        <taxon>Desulfomonile</taxon>
    </lineage>
</organism>
<evidence type="ECO:0000256" key="3">
    <source>
        <dbReference type="ARBA" id="ARBA00022832"/>
    </source>
</evidence>
<dbReference type="GO" id="GO:0004300">
    <property type="term" value="F:enoyl-CoA hydratase activity"/>
    <property type="evidence" value="ECO:0007669"/>
    <property type="project" value="TreeGrafter"/>
</dbReference>
<accession>A0A9D6V538</accession>
<keyword evidence="9" id="KW-0511">Multifunctional enzyme</keyword>
<dbReference type="SUPFAM" id="SSF48179">
    <property type="entry name" value="6-phosphogluconate dehydrogenase C-terminal domain-like"/>
    <property type="match status" value="2"/>
</dbReference>
<dbReference type="Gene3D" id="3.90.226.10">
    <property type="entry name" value="2-enoyl-CoA Hydratase, Chain A, domain 1"/>
    <property type="match status" value="1"/>
</dbReference>
<dbReference type="SUPFAM" id="SSF51735">
    <property type="entry name" value="NAD(P)-binding Rossmann-fold domains"/>
    <property type="match status" value="1"/>
</dbReference>
<feature type="domain" description="3-hydroxyacyl-CoA dehydrogenase NAD binding" evidence="12">
    <location>
        <begin position="310"/>
        <end position="488"/>
    </location>
</feature>
<dbReference type="GO" id="GO:0070403">
    <property type="term" value="F:NAD+ binding"/>
    <property type="evidence" value="ECO:0007669"/>
    <property type="project" value="InterPro"/>
</dbReference>
<dbReference type="PANTHER" id="PTHR43612:SF3">
    <property type="entry name" value="TRIFUNCTIONAL ENZYME SUBUNIT ALPHA, MITOCHONDRIAL"/>
    <property type="match status" value="1"/>
</dbReference>
<keyword evidence="5" id="KW-0560">Oxidoreductase</keyword>
<dbReference type="InterPro" id="IPR008927">
    <property type="entry name" value="6-PGluconate_DH-like_C_sf"/>
</dbReference>
<evidence type="ECO:0000256" key="4">
    <source>
        <dbReference type="ARBA" id="ARBA00022963"/>
    </source>
</evidence>
<gene>
    <name evidence="13" type="ORF">HY912_22425</name>
</gene>
<evidence type="ECO:0000259" key="12">
    <source>
        <dbReference type="Pfam" id="PF02737"/>
    </source>
</evidence>
<feature type="domain" description="3-hydroxyacyl-CoA dehydrogenase C-terminal" evidence="11">
    <location>
        <begin position="491"/>
        <end position="575"/>
    </location>
</feature>
<evidence type="ECO:0000313" key="14">
    <source>
        <dbReference type="Proteomes" id="UP000807825"/>
    </source>
</evidence>
<protein>
    <submittedName>
        <fullName evidence="13">Enoyl-CoA hydratase/isomerase family protein</fullName>
    </submittedName>
</protein>
<proteinExistence type="inferred from homology"/>
<dbReference type="EMBL" id="JACRDE010000584">
    <property type="protein sequence ID" value="MBI5252260.1"/>
    <property type="molecule type" value="Genomic_DNA"/>
</dbReference>
<keyword evidence="3" id="KW-0276">Fatty acid metabolism</keyword>
<dbReference type="PANTHER" id="PTHR43612">
    <property type="entry name" value="TRIFUNCTIONAL ENZYME SUBUNIT ALPHA"/>
    <property type="match status" value="1"/>
</dbReference>
<dbReference type="Pfam" id="PF00378">
    <property type="entry name" value="ECH_1"/>
    <property type="match status" value="1"/>
</dbReference>
<comment type="similarity">
    <text evidence="2">In the central section; belongs to the 3-hydroxyacyl-CoA dehydrogenase family.</text>
</comment>
<dbReference type="InterPro" id="IPR006176">
    <property type="entry name" value="3-OHacyl-CoA_DH_NAD-bd"/>
</dbReference>
<comment type="catalytic activity">
    <reaction evidence="10">
        <text>a (3S)-3-hydroxyacyl-CoA + NAD(+) = a 3-oxoacyl-CoA + NADH + H(+)</text>
        <dbReference type="Rhea" id="RHEA:22432"/>
        <dbReference type="ChEBI" id="CHEBI:15378"/>
        <dbReference type="ChEBI" id="CHEBI:57318"/>
        <dbReference type="ChEBI" id="CHEBI:57540"/>
        <dbReference type="ChEBI" id="CHEBI:57945"/>
        <dbReference type="ChEBI" id="CHEBI:90726"/>
        <dbReference type="EC" id="1.1.1.35"/>
    </reaction>
</comment>
<dbReference type="InterPro" id="IPR036291">
    <property type="entry name" value="NAD(P)-bd_dom_sf"/>
</dbReference>
<dbReference type="Proteomes" id="UP000807825">
    <property type="component" value="Unassembled WGS sequence"/>
</dbReference>
<evidence type="ECO:0000259" key="11">
    <source>
        <dbReference type="Pfam" id="PF00725"/>
    </source>
</evidence>
<keyword evidence="6" id="KW-0520">NAD</keyword>
<dbReference type="AlphaFoldDB" id="A0A9D6V538"/>
<comment type="pathway">
    <text evidence="1">Lipid metabolism; fatty acid beta-oxidation.</text>
</comment>
<dbReference type="InterPro" id="IPR006108">
    <property type="entry name" value="3HC_DH_C"/>
</dbReference>
<comment type="caution">
    <text evidence="13">The sequence shown here is derived from an EMBL/GenBank/DDBJ whole genome shotgun (WGS) entry which is preliminary data.</text>
</comment>
<evidence type="ECO:0000256" key="8">
    <source>
        <dbReference type="ARBA" id="ARBA00023239"/>
    </source>
</evidence>
<evidence type="ECO:0000256" key="10">
    <source>
        <dbReference type="ARBA" id="ARBA00049556"/>
    </source>
</evidence>
<dbReference type="Gene3D" id="3.40.50.720">
    <property type="entry name" value="NAD(P)-binding Rossmann-like Domain"/>
    <property type="match status" value="1"/>
</dbReference>
<dbReference type="FunFam" id="3.40.50.720:FF:000009">
    <property type="entry name" value="Fatty oxidation complex, alpha subunit"/>
    <property type="match status" value="1"/>
</dbReference>
<name>A0A9D6V538_9BACT</name>
<sequence length="668" mass="72633">MANVGIFELKKEGNIGVVTINVPGQPMNTWTEDAISAFLSLLDDLENASDLKGVVFISGKTGNFHAGADLNMLNKMTGKEDTAKGLDIFHSAFKRLEALGFPTMAAIEGHCLGGGMEFALACTARIAKDSRLTQIGLPECSLGIFPGAGGTQRLPRLIGMAAIEPILRGTILPAVEAQKIGIIDRLVTEHEDLSAEAKKFLEEIISGKQVIERPAHDFTPIDAVAEMARQGVLKTTRGRVIPGPMLAIKSMQDGLKVSLAEGLEIEKNNFVEAVLSNQAKGSIHTFFLKTMSDKPRSLMSKGFQPTPIKKVAILGFGTMGRGIAIDVLRGTQIPVVVKDVAQALEPGKAFVKKILDGMAQKNKLKAPVDDLMNRLIVTSEYGDEFKDVNLVIEAVFEDIKIKEQVYGEICKTVSDTCIIATNTSSIPMDSMAAFVTGPERFAGLHFFSPVWMMQLVEIVRGAKTSQETVDNLLNFVDNIRKRPVICRDNPGFVVNAVLFPYFLSAMEFLEAGNTIEEIDKAFVQFGMPVGPIRLTDEVGIDVCFNVLKGRGLRQDTLRNLVEAGRLGLKKSGKGFFLADGTVDPDVLSLIPRKAEQKATDEEMQSKVLTHMITVGKDLLDRSIVDDPRMIDLGMIWGTGFPADRGGPLKWGDLTGLSKELFGKTFYGA</sequence>
<dbReference type="Pfam" id="PF00725">
    <property type="entry name" value="3HCDH"/>
    <property type="match status" value="1"/>
</dbReference>
<keyword evidence="4" id="KW-0442">Lipid degradation</keyword>
<dbReference type="SUPFAM" id="SSF52096">
    <property type="entry name" value="ClpP/crotonase"/>
    <property type="match status" value="1"/>
</dbReference>
<dbReference type="CDD" id="cd06558">
    <property type="entry name" value="crotonase-like"/>
    <property type="match status" value="1"/>
</dbReference>
<dbReference type="Pfam" id="PF02737">
    <property type="entry name" value="3HCDH_N"/>
    <property type="match status" value="1"/>
</dbReference>
<dbReference type="InterPro" id="IPR029045">
    <property type="entry name" value="ClpP/crotonase-like_dom_sf"/>
</dbReference>